<keyword evidence="2" id="KW-1185">Reference proteome</keyword>
<dbReference type="EMBL" id="BTSY01000006">
    <property type="protein sequence ID" value="GMT33763.1"/>
    <property type="molecule type" value="Genomic_DNA"/>
</dbReference>
<evidence type="ECO:0000313" key="1">
    <source>
        <dbReference type="EMBL" id="GMT33763.1"/>
    </source>
</evidence>
<feature type="non-terminal residue" evidence="1">
    <location>
        <position position="1"/>
    </location>
</feature>
<comment type="caution">
    <text evidence="1">The sequence shown here is derived from an EMBL/GenBank/DDBJ whole genome shotgun (WGS) entry which is preliminary data.</text>
</comment>
<protein>
    <submittedName>
        <fullName evidence="1">Uncharacterized protein</fullName>
    </submittedName>
</protein>
<proteinExistence type="predicted"/>
<sequence length="80" mass="9511">FKKLANKRSSQLIRFYRLLYSMEKCLIRIFKKIYHVVAWIASIETDNEDEECRELLLLNLPHPSSKEALSTLPSDKDKRE</sequence>
<gene>
    <name evidence="1" type="ORF">PFISCL1PPCAC_25060</name>
</gene>
<accession>A0AAV5WU36</accession>
<evidence type="ECO:0000313" key="2">
    <source>
        <dbReference type="Proteomes" id="UP001432322"/>
    </source>
</evidence>
<organism evidence="1 2">
    <name type="scientific">Pristionchus fissidentatus</name>
    <dbReference type="NCBI Taxonomy" id="1538716"/>
    <lineage>
        <taxon>Eukaryota</taxon>
        <taxon>Metazoa</taxon>
        <taxon>Ecdysozoa</taxon>
        <taxon>Nematoda</taxon>
        <taxon>Chromadorea</taxon>
        <taxon>Rhabditida</taxon>
        <taxon>Rhabditina</taxon>
        <taxon>Diplogasteromorpha</taxon>
        <taxon>Diplogasteroidea</taxon>
        <taxon>Neodiplogasteridae</taxon>
        <taxon>Pristionchus</taxon>
    </lineage>
</organism>
<dbReference type="Proteomes" id="UP001432322">
    <property type="component" value="Unassembled WGS sequence"/>
</dbReference>
<name>A0AAV5WU36_9BILA</name>
<reference evidence="1" key="1">
    <citation type="submission" date="2023-10" db="EMBL/GenBank/DDBJ databases">
        <title>Genome assembly of Pristionchus species.</title>
        <authorList>
            <person name="Yoshida K."/>
            <person name="Sommer R.J."/>
        </authorList>
    </citation>
    <scope>NUCLEOTIDE SEQUENCE</scope>
    <source>
        <strain evidence="1">RS5133</strain>
    </source>
</reference>
<dbReference type="AlphaFoldDB" id="A0AAV5WU36"/>